<organism evidence="4 5">
    <name type="scientific">Taenia crassiceps</name>
    <dbReference type="NCBI Taxonomy" id="6207"/>
    <lineage>
        <taxon>Eukaryota</taxon>
        <taxon>Metazoa</taxon>
        <taxon>Spiralia</taxon>
        <taxon>Lophotrochozoa</taxon>
        <taxon>Platyhelminthes</taxon>
        <taxon>Cestoda</taxon>
        <taxon>Eucestoda</taxon>
        <taxon>Cyclophyllidea</taxon>
        <taxon>Taeniidae</taxon>
        <taxon>Taenia</taxon>
    </lineage>
</organism>
<evidence type="ECO:0000313" key="5">
    <source>
        <dbReference type="Proteomes" id="UP001651158"/>
    </source>
</evidence>
<comment type="caution">
    <text evidence="4">The sequence shown here is derived from an EMBL/GenBank/DDBJ whole genome shotgun (WGS) entry which is preliminary data.</text>
</comment>
<protein>
    <submittedName>
        <fullName evidence="4">Phospholipase DDHD1</fullName>
    </submittedName>
</protein>
<dbReference type="SMART" id="SM01127">
    <property type="entry name" value="DDHD"/>
    <property type="match status" value="1"/>
</dbReference>
<dbReference type="Pfam" id="PF02862">
    <property type="entry name" value="DDHD"/>
    <property type="match status" value="1"/>
</dbReference>
<name>A0ABR4QQ35_9CEST</name>
<comment type="similarity">
    <text evidence="1">Belongs to the PA-PLA1 family.</text>
</comment>
<feature type="region of interest" description="Disordered" evidence="2">
    <location>
        <begin position="400"/>
        <end position="431"/>
    </location>
</feature>
<feature type="compositionally biased region" description="Acidic residues" evidence="2">
    <location>
        <begin position="400"/>
        <end position="412"/>
    </location>
</feature>
<sequence length="626" mass="71374">MESNPSVECIRWFFKPLKCKNIAPTIEPFSGYDSVRIEKKYQEFRKGLDLGDYKLEVREGLFEIDLSTRLCTPIYWNCDRIPKVSRSIFWHSAVVQRGLWFRTDNWQPIDEDESKALEDVYINEILRLRHLPGLKSERNDGILLSRGYNEPATSQDQPSDVSHLVFIAHGIGQTLGSITWDCIRLRETCSMLKKKYFSKYKGRLEFLPIEWRTNLPLNEETIRSVTITDCQPLRAYLNSTALDIMYYTSSIQRMEIMRAFHHEVVRLYSLFCARNPCFIERGGKVSIIAHSLGAVVAFDVLTTSTPMYSDSAYICMLQKMNNELSEYCDLISHHTRLTEIERRLLTLTESWKDASELSSDAPFPEIKNLFCLGSPLGVFLALRGVQPTDGGVSLAELQEQNEVEDSNSDIDENSGVKQTEALSYRSKSKDESHLHNSRANFRLFNVFHPRDPVAYRLEPLILKHYANIQPAVIGNPKLLKVPDLPKNPPVRPMEDSFGFTEKQSNNKQKAKLSKLQSKTNSSSSVPKSLGLALNALASYLKKSHPPGIASLFDTWDEPADGMKVMPSPSERHLRARIDFQLEAEELTVQNLLVHVFTSHGAYWTNEALCLFLLSQIFGEAPKFTTS</sequence>
<proteinExistence type="inferred from homology"/>
<feature type="region of interest" description="Disordered" evidence="2">
    <location>
        <begin position="483"/>
        <end position="524"/>
    </location>
</feature>
<dbReference type="InterPro" id="IPR004177">
    <property type="entry name" value="DDHD_dom"/>
</dbReference>
<feature type="compositionally biased region" description="Low complexity" evidence="2">
    <location>
        <begin position="502"/>
        <end position="524"/>
    </location>
</feature>
<evidence type="ECO:0000256" key="1">
    <source>
        <dbReference type="ARBA" id="ARBA00038464"/>
    </source>
</evidence>
<dbReference type="InterPro" id="IPR058055">
    <property type="entry name" value="PA-PLA1"/>
</dbReference>
<feature type="domain" description="DDHD" evidence="3">
    <location>
        <begin position="362"/>
        <end position="618"/>
    </location>
</feature>
<reference evidence="4 5" key="1">
    <citation type="journal article" date="2022" name="Front. Cell. Infect. Microbiol.">
        <title>The Genomes of Two Strains of Taenia crassiceps the Animal Model for the Study of Human Cysticercosis.</title>
        <authorList>
            <person name="Bobes R.J."/>
            <person name="Estrada K."/>
            <person name="Rios-Valencia D.G."/>
            <person name="Calderon-Gallegos A."/>
            <person name="de la Torre P."/>
            <person name="Carrero J.C."/>
            <person name="Sanchez-Flores A."/>
            <person name="Laclette J.P."/>
        </authorList>
    </citation>
    <scope>NUCLEOTIDE SEQUENCE [LARGE SCALE GENOMIC DNA]</scope>
    <source>
        <strain evidence="4">WFUcys</strain>
    </source>
</reference>
<gene>
    <name evidence="4" type="ORF">TcWFU_003712</name>
</gene>
<accession>A0ABR4QQ35</accession>
<dbReference type="Proteomes" id="UP001651158">
    <property type="component" value="Unassembled WGS sequence"/>
</dbReference>
<dbReference type="PROSITE" id="PS51043">
    <property type="entry name" value="DDHD"/>
    <property type="match status" value="1"/>
</dbReference>
<dbReference type="EMBL" id="JAKROA010000001">
    <property type="protein sequence ID" value="KAL5111825.1"/>
    <property type="molecule type" value="Genomic_DNA"/>
</dbReference>
<dbReference type="PANTHER" id="PTHR23509">
    <property type="entry name" value="PA-PL1 PHOSPHOLIPASE FAMILY"/>
    <property type="match status" value="1"/>
</dbReference>
<keyword evidence="5" id="KW-1185">Reference proteome</keyword>
<dbReference type="PANTHER" id="PTHR23509:SF48">
    <property type="entry name" value="INTRACELLULAR PHOSPHOLIPASE A1"/>
    <property type="match status" value="1"/>
</dbReference>
<evidence type="ECO:0000259" key="3">
    <source>
        <dbReference type="PROSITE" id="PS51043"/>
    </source>
</evidence>
<evidence type="ECO:0000256" key="2">
    <source>
        <dbReference type="SAM" id="MobiDB-lite"/>
    </source>
</evidence>
<evidence type="ECO:0000313" key="4">
    <source>
        <dbReference type="EMBL" id="KAL5111825.1"/>
    </source>
</evidence>